<dbReference type="AlphaFoldDB" id="A0A7L9WN46"/>
<organism evidence="5 6">
    <name type="scientific">Pseudooceanicola spongiae</name>
    <dbReference type="NCBI Taxonomy" id="2613965"/>
    <lineage>
        <taxon>Bacteria</taxon>
        <taxon>Pseudomonadati</taxon>
        <taxon>Pseudomonadota</taxon>
        <taxon>Alphaproteobacteria</taxon>
        <taxon>Rhodobacterales</taxon>
        <taxon>Paracoccaceae</taxon>
        <taxon>Pseudooceanicola</taxon>
    </lineage>
</organism>
<dbReference type="GO" id="GO:0016887">
    <property type="term" value="F:ATP hydrolysis activity"/>
    <property type="evidence" value="ECO:0007669"/>
    <property type="project" value="InterPro"/>
</dbReference>
<dbReference type="Proteomes" id="UP000594118">
    <property type="component" value="Chromosome"/>
</dbReference>
<feature type="domain" description="ABC transporter" evidence="4">
    <location>
        <begin position="9"/>
        <end position="249"/>
    </location>
</feature>
<evidence type="ECO:0000259" key="4">
    <source>
        <dbReference type="PROSITE" id="PS50893"/>
    </source>
</evidence>
<dbReference type="PANTHER" id="PTHR45772">
    <property type="entry name" value="CONSERVED COMPONENT OF ABC TRANSPORTER FOR NATURAL AMINO ACIDS-RELATED"/>
    <property type="match status" value="1"/>
</dbReference>
<keyword evidence="6" id="KW-1185">Reference proteome</keyword>
<proteinExistence type="predicted"/>
<dbReference type="PROSITE" id="PS50893">
    <property type="entry name" value="ABC_TRANSPORTER_2"/>
    <property type="match status" value="1"/>
</dbReference>
<protein>
    <submittedName>
        <fullName evidence="5">ATP-binding cassette domain-containing protein</fullName>
    </submittedName>
</protein>
<evidence type="ECO:0000256" key="2">
    <source>
        <dbReference type="ARBA" id="ARBA00022741"/>
    </source>
</evidence>
<dbReference type="InterPro" id="IPR032823">
    <property type="entry name" value="BCA_ABC_TP_C"/>
</dbReference>
<evidence type="ECO:0000256" key="3">
    <source>
        <dbReference type="ARBA" id="ARBA00022840"/>
    </source>
</evidence>
<dbReference type="CDD" id="cd03219">
    <property type="entry name" value="ABC_Mj1267_LivG_branched"/>
    <property type="match status" value="1"/>
</dbReference>
<evidence type="ECO:0000256" key="1">
    <source>
        <dbReference type="ARBA" id="ARBA00022448"/>
    </source>
</evidence>
<keyword evidence="1" id="KW-0813">Transport</keyword>
<dbReference type="RefSeq" id="WP_193083145.1">
    <property type="nucleotide sequence ID" value="NZ_CP045201.1"/>
</dbReference>
<dbReference type="EMBL" id="CP045201">
    <property type="protein sequence ID" value="QOL80826.1"/>
    <property type="molecule type" value="Genomic_DNA"/>
</dbReference>
<gene>
    <name evidence="5" type="ORF">F3W81_08365</name>
</gene>
<reference evidence="5 6" key="1">
    <citation type="submission" date="2019-10" db="EMBL/GenBank/DDBJ databases">
        <title>Pseudopuniceibacterium sp. HQ09 islated from Antarctica.</title>
        <authorList>
            <person name="Liao L."/>
            <person name="Su S."/>
            <person name="Chen B."/>
            <person name="Yu Y."/>
        </authorList>
    </citation>
    <scope>NUCLEOTIDE SEQUENCE [LARGE SCALE GENOMIC DNA]</scope>
    <source>
        <strain evidence="5 6">HQ09</strain>
    </source>
</reference>
<dbReference type="KEGG" id="pshq:F3W81_08365"/>
<name>A0A7L9WN46_9RHOB</name>
<dbReference type="Pfam" id="PF12399">
    <property type="entry name" value="BCA_ABC_TP_C"/>
    <property type="match status" value="1"/>
</dbReference>
<dbReference type="GO" id="GO:0005886">
    <property type="term" value="C:plasma membrane"/>
    <property type="evidence" value="ECO:0007669"/>
    <property type="project" value="TreeGrafter"/>
</dbReference>
<sequence>MAGSDTPLLTCAQVSRHFGSLAAVDGVSLQVMPGEVLGIGGPNGAGKTTFFDVVTGITAPSGGRIRFDGHDITTWGADRICHAGVARTFQLNAAFDHLTVQENVQVAAQFGRTARRFPGLWLSDTTKTAVQEALEFVGLGAKRQMIARDLPVLDRKLLMIAGAMATNPRMIFLDEPVGGLNTDEIDHIQALVRKMQARGITIVLIEHVMRFLLSLSSRVIIMHHGQVIFEGRPDQVAEDQTVVETYLGKGAAGRLKSHFSEADHV</sequence>
<evidence type="ECO:0000313" key="5">
    <source>
        <dbReference type="EMBL" id="QOL80826.1"/>
    </source>
</evidence>
<keyword evidence="3 5" id="KW-0067">ATP-binding</keyword>
<dbReference type="InterPro" id="IPR003439">
    <property type="entry name" value="ABC_transporter-like_ATP-bd"/>
</dbReference>
<dbReference type="Pfam" id="PF00005">
    <property type="entry name" value="ABC_tran"/>
    <property type="match status" value="1"/>
</dbReference>
<dbReference type="GO" id="GO:0005524">
    <property type="term" value="F:ATP binding"/>
    <property type="evidence" value="ECO:0007669"/>
    <property type="project" value="UniProtKB-KW"/>
</dbReference>
<dbReference type="InterPro" id="IPR051120">
    <property type="entry name" value="ABC_AA/LPS_Transport"/>
</dbReference>
<accession>A0A7L9WN46</accession>
<keyword evidence="2" id="KW-0547">Nucleotide-binding</keyword>
<dbReference type="SMART" id="SM00382">
    <property type="entry name" value="AAA"/>
    <property type="match status" value="1"/>
</dbReference>
<dbReference type="InterPro" id="IPR003593">
    <property type="entry name" value="AAA+_ATPase"/>
</dbReference>
<dbReference type="InterPro" id="IPR027417">
    <property type="entry name" value="P-loop_NTPase"/>
</dbReference>
<dbReference type="SUPFAM" id="SSF52540">
    <property type="entry name" value="P-loop containing nucleoside triphosphate hydrolases"/>
    <property type="match status" value="1"/>
</dbReference>
<dbReference type="Gene3D" id="3.40.50.300">
    <property type="entry name" value="P-loop containing nucleotide triphosphate hydrolases"/>
    <property type="match status" value="1"/>
</dbReference>
<evidence type="ECO:0000313" key="6">
    <source>
        <dbReference type="Proteomes" id="UP000594118"/>
    </source>
</evidence>
<dbReference type="PANTHER" id="PTHR45772:SF8">
    <property type="entry name" value="HIGH-AFFINITY BRANCHED-CHAIN AMINO ACID TRANSPORT ATP-BINDING PROTEIN"/>
    <property type="match status" value="1"/>
</dbReference>